<feature type="region of interest" description="Disordered" evidence="7">
    <location>
        <begin position="1"/>
        <end position="50"/>
    </location>
</feature>
<keyword evidence="2" id="KW-0479">Metal-binding</keyword>
<name>A0A3P8XS50_ESOLU</name>
<keyword evidence="10" id="KW-1185">Reference proteome</keyword>
<accession>A0A3P8XS50</accession>
<evidence type="ECO:0000256" key="2">
    <source>
        <dbReference type="ARBA" id="ARBA00022723"/>
    </source>
</evidence>
<dbReference type="Gene3D" id="3.30.160.60">
    <property type="entry name" value="Classic Zinc Finger"/>
    <property type="match status" value="1"/>
</dbReference>
<feature type="compositionally biased region" description="Basic and acidic residues" evidence="7">
    <location>
        <begin position="281"/>
        <end position="296"/>
    </location>
</feature>
<feature type="region of interest" description="Disordered" evidence="7">
    <location>
        <begin position="201"/>
        <end position="220"/>
    </location>
</feature>
<evidence type="ECO:0000259" key="8">
    <source>
        <dbReference type="PROSITE" id="PS52027"/>
    </source>
</evidence>
<sequence>MSYHDTQQSYSQETFNQSTNSTLSRKLNPSRRKYVSPEEPSDIASVKKAGGVDRPFPLKPVYHKRTLIIDRSNNYDAACKPNEFQRLPLQFSSPKYVGKIGLASHRKPAEDPSPSLEDNPNSTKVSWYQLSKEEKQRLDYECEMAKKIDIDKLKLQEKLLKTLGAMQQRGRAVSVDNTKGERDIRRQLEREKEWNFSKVASTDQRREMERDPEMERRDGLILRPKKLEDIDWQRDKEERERREMRSLSKDLEKLGRMEREMVNKPKWSRDKRKTKLQSEPNEERSWRGREKEQDRDLNRERLHRNDTDWEWVKRSERNRWEREKVKEEGQHREVIRKDDWRSSRERYASADDMRRERDISHRGLIQEGQLRTAHETVPESSQIHSRRISREASHTSPSLHLQSGRRQQVDFSSLERTDNSTLQLIPCSICLRKFAAERLQKHHEVCERTQQSSRKVFDSSRYRAKGTDLEEFMKTNSRSKSPVLKKSNWRKKHEAFIQNLRQARVPAVGAMQPQPPIQVNDDYVTCPHCVRRFAPGPAERHIPKCQNIKSRPPPPRHRH</sequence>
<dbReference type="FunCoup" id="A0A3P8XS50">
    <property type="interactions" value="47"/>
</dbReference>
<feature type="compositionally biased region" description="Polar residues" evidence="7">
    <location>
        <begin position="1"/>
        <end position="27"/>
    </location>
</feature>
<dbReference type="PANTHER" id="PTHR14649:SF1">
    <property type="entry name" value="ZINC FINGER C2HC DOMAIN-CONTAINING PROTEIN 1C"/>
    <property type="match status" value="1"/>
</dbReference>
<dbReference type="Bgee" id="ENSELUG00000007416">
    <property type="expression patterns" value="Expressed in mesonephros and 4 other cell types or tissues"/>
</dbReference>
<feature type="region of interest" description="Disordered" evidence="7">
    <location>
        <begin position="540"/>
        <end position="559"/>
    </location>
</feature>
<evidence type="ECO:0000256" key="1">
    <source>
        <dbReference type="ARBA" id="ARBA00010843"/>
    </source>
</evidence>
<dbReference type="PANTHER" id="PTHR14649">
    <property type="entry name" value="ZINC FINGER C2HC DOMAIN-CONTAINING PROTEIN 1C"/>
    <property type="match status" value="1"/>
</dbReference>
<dbReference type="GO" id="GO:0008270">
    <property type="term" value="F:zinc ion binding"/>
    <property type="evidence" value="ECO:0007669"/>
    <property type="project" value="UniProtKB-KW"/>
</dbReference>
<feature type="region of interest" description="Disordered" evidence="7">
    <location>
        <begin position="105"/>
        <end position="124"/>
    </location>
</feature>
<evidence type="ECO:0000256" key="7">
    <source>
        <dbReference type="SAM" id="MobiDB-lite"/>
    </source>
</evidence>
<evidence type="ECO:0000256" key="3">
    <source>
        <dbReference type="ARBA" id="ARBA00022771"/>
    </source>
</evidence>
<reference evidence="9" key="3">
    <citation type="submission" date="2025-08" db="UniProtKB">
        <authorList>
            <consortium name="Ensembl"/>
        </authorList>
    </citation>
    <scope>IDENTIFICATION</scope>
</reference>
<evidence type="ECO:0000313" key="9">
    <source>
        <dbReference type="Ensembl" id="ENSELUP00000006557.2"/>
    </source>
</evidence>
<feature type="region of interest" description="Disordered" evidence="7">
    <location>
        <begin position="252"/>
        <end position="296"/>
    </location>
</feature>
<feature type="compositionally biased region" description="Polar residues" evidence="7">
    <location>
        <begin position="394"/>
        <end position="407"/>
    </location>
</feature>
<dbReference type="AlphaFoldDB" id="A0A3P8XS50"/>
<keyword evidence="3 6" id="KW-0863">Zinc-finger</keyword>
<keyword evidence="5" id="KW-0175">Coiled coil</keyword>
<reference evidence="10" key="1">
    <citation type="journal article" date="2014" name="PLoS ONE">
        <title>The genome and linkage map of the northern pike (Esox lucius): conserved synteny revealed between the salmonid sister group and the Neoteleostei.</title>
        <authorList>
            <person name="Rondeau E.B."/>
            <person name="Minkley D.R."/>
            <person name="Leong J.S."/>
            <person name="Messmer A.M."/>
            <person name="Jantzen J.R."/>
            <person name="von Schalburg K.R."/>
            <person name="Lemon C."/>
            <person name="Bird N.H."/>
            <person name="Koop B.F."/>
        </authorList>
    </citation>
    <scope>NUCLEOTIDE SEQUENCE</scope>
</reference>
<dbReference type="Ensembl" id="ENSELUT00000008737.3">
    <property type="protein sequence ID" value="ENSELUP00000006557.2"/>
    <property type="gene ID" value="ENSELUG00000007416.3"/>
</dbReference>
<comment type="similarity">
    <text evidence="1">Belongs to the ZC2HC1 family.</text>
</comment>
<feature type="compositionally biased region" description="Basic and acidic residues" evidence="7">
    <location>
        <begin position="252"/>
        <end position="263"/>
    </location>
</feature>
<dbReference type="InterPro" id="IPR026104">
    <property type="entry name" value="ZNF_C2HC_dom_1C"/>
</dbReference>
<feature type="region of interest" description="Disordered" evidence="7">
    <location>
        <begin position="361"/>
        <end position="407"/>
    </location>
</feature>
<keyword evidence="4" id="KW-0862">Zinc</keyword>
<evidence type="ECO:0000313" key="10">
    <source>
        <dbReference type="Proteomes" id="UP000265140"/>
    </source>
</evidence>
<evidence type="ECO:0000256" key="5">
    <source>
        <dbReference type="ARBA" id="ARBA00023054"/>
    </source>
</evidence>
<proteinExistence type="inferred from homology"/>
<dbReference type="Pfam" id="PF13913">
    <property type="entry name" value="zf-C2HC_2"/>
    <property type="match status" value="2"/>
</dbReference>
<dbReference type="STRING" id="8010.ENSELUP00000006559"/>
<dbReference type="GeneTree" id="ENSGT00940000160947"/>
<protein>
    <recommendedName>
        <fullName evidence="8">C2HC/C3H-type domain-containing protein</fullName>
    </recommendedName>
</protein>
<dbReference type="InParanoid" id="A0A3P8XS50"/>
<feature type="domain" description="C2HC/C3H-type" evidence="8">
    <location>
        <begin position="423"/>
        <end position="452"/>
    </location>
</feature>
<reference evidence="9" key="4">
    <citation type="submission" date="2025-09" db="UniProtKB">
        <authorList>
            <consortium name="Ensembl"/>
        </authorList>
    </citation>
    <scope>IDENTIFICATION</scope>
</reference>
<dbReference type="PROSITE" id="PS52027">
    <property type="entry name" value="ZF_C2HC_C3H"/>
    <property type="match status" value="2"/>
</dbReference>
<feature type="compositionally biased region" description="Basic and acidic residues" evidence="7">
    <location>
        <begin position="203"/>
        <end position="220"/>
    </location>
</feature>
<reference evidence="9" key="2">
    <citation type="submission" date="2020-02" db="EMBL/GenBank/DDBJ databases">
        <title>Esox lucius (northern pike) genome, fEsoLuc1, primary haplotype.</title>
        <authorList>
            <person name="Myers G."/>
            <person name="Karagic N."/>
            <person name="Meyer A."/>
            <person name="Pippel M."/>
            <person name="Reichard M."/>
            <person name="Winkler S."/>
            <person name="Tracey A."/>
            <person name="Sims Y."/>
            <person name="Howe K."/>
            <person name="Rhie A."/>
            <person name="Formenti G."/>
            <person name="Durbin R."/>
            <person name="Fedrigo O."/>
            <person name="Jarvis E.D."/>
        </authorList>
    </citation>
    <scope>NUCLEOTIDE SEQUENCE [LARGE SCALE GENOMIC DNA]</scope>
</reference>
<gene>
    <name evidence="9" type="primary">ZC2HC1C</name>
</gene>
<evidence type="ECO:0000256" key="6">
    <source>
        <dbReference type="PROSITE-ProRule" id="PRU01371"/>
    </source>
</evidence>
<dbReference type="InterPro" id="IPR049899">
    <property type="entry name" value="Znf_C2HC_C3H"/>
</dbReference>
<dbReference type="OMA" id="NTHIEIC"/>
<feature type="domain" description="C2HC/C3H-type" evidence="8">
    <location>
        <begin position="522"/>
        <end position="551"/>
    </location>
</feature>
<dbReference type="Proteomes" id="UP000265140">
    <property type="component" value="Chromosome 15"/>
</dbReference>
<evidence type="ECO:0000256" key="4">
    <source>
        <dbReference type="ARBA" id="ARBA00022833"/>
    </source>
</evidence>
<organism evidence="9 10">
    <name type="scientific">Esox lucius</name>
    <name type="common">Northern pike</name>
    <dbReference type="NCBI Taxonomy" id="8010"/>
    <lineage>
        <taxon>Eukaryota</taxon>
        <taxon>Metazoa</taxon>
        <taxon>Chordata</taxon>
        <taxon>Craniata</taxon>
        <taxon>Vertebrata</taxon>
        <taxon>Euteleostomi</taxon>
        <taxon>Actinopterygii</taxon>
        <taxon>Neopterygii</taxon>
        <taxon>Teleostei</taxon>
        <taxon>Protacanthopterygii</taxon>
        <taxon>Esociformes</taxon>
        <taxon>Esocidae</taxon>
        <taxon>Esox</taxon>
    </lineage>
</organism>